<accession>A0A9W7B8W2</accession>
<dbReference type="AlphaFoldDB" id="A0A9W7B8W2"/>
<evidence type="ECO:0000256" key="2">
    <source>
        <dbReference type="ARBA" id="ARBA00022490"/>
    </source>
</evidence>
<dbReference type="GO" id="GO:0003723">
    <property type="term" value="F:RNA binding"/>
    <property type="evidence" value="ECO:0007669"/>
    <property type="project" value="TreeGrafter"/>
</dbReference>
<protein>
    <submittedName>
        <fullName evidence="4">Uncharacterized protein</fullName>
    </submittedName>
</protein>
<evidence type="ECO:0000256" key="3">
    <source>
        <dbReference type="SAM" id="MobiDB-lite"/>
    </source>
</evidence>
<reference evidence="5" key="1">
    <citation type="journal article" date="2023" name="Commun. Biol.">
        <title>Genome analysis of Parmales, the sister group of diatoms, reveals the evolutionary specialization of diatoms from phago-mixotrophs to photoautotrophs.</title>
        <authorList>
            <person name="Ban H."/>
            <person name="Sato S."/>
            <person name="Yoshikawa S."/>
            <person name="Yamada K."/>
            <person name="Nakamura Y."/>
            <person name="Ichinomiya M."/>
            <person name="Sato N."/>
            <person name="Blanc-Mathieu R."/>
            <person name="Endo H."/>
            <person name="Kuwata A."/>
            <person name="Ogata H."/>
        </authorList>
    </citation>
    <scope>NUCLEOTIDE SEQUENCE [LARGE SCALE GENOMIC DNA]</scope>
</reference>
<evidence type="ECO:0000313" key="4">
    <source>
        <dbReference type="EMBL" id="GMH86441.1"/>
    </source>
</evidence>
<comment type="caution">
    <text evidence="4">The sequence shown here is derived from an EMBL/GenBank/DDBJ whole genome shotgun (WGS) entry which is preliminary data.</text>
</comment>
<name>A0A9W7B8W2_9STRA</name>
<feature type="compositionally biased region" description="Low complexity" evidence="3">
    <location>
        <begin position="202"/>
        <end position="231"/>
    </location>
</feature>
<sequence>MSDFDKLNENLLSSILSDTGLSLSTLESQLSTLSTDPAQTSAQTSTNGASVSAPPGLLSPKNLGLKSTLDTTNAANTYNLSNSGTAPAASSSLINETEDAWARSLAAFNSLAAEDFLKADSDKKNEALTEGILGDLGMDDYEEGYDVGEDLVGAEVDLKAVEGMKQIKDIAGKGKVEEEIKVKAAADLEKARAMELQQMQQAQKQKQQQNMKQQQVQKQQLQQQQQQQQMQPRPPPNLARGPMGPGPGNPMMGGRGGPRGPMMIHPGGPRAPLARGPRGPMPGMLDPMQIIMQLQARGIPPVVIAQQMAALQQRGLIPPPNMMPRGPRGPRGPMMGGEGGGRGGPRRPMGGRGGPRGPPVVVSNEPQIFKQKDFPSLDGKGPSAEAKGDEPLVQSPPSIPTAPPVAPPQMPVIPMMFNNPAAGPVEARSIPTTCMPPRDLTYVIGSMMRPLTMEDPFTQDHYYHNYQEAKRNEVVAQMGGMIPGEQLAMLTPLPVLLSKKIKIEKKEGKWRTNVEGRAKKWEEESKVLGHEFKRDVKKPRAQIAIPVLKKEKGVGDDEEEKLRVEIWNARTSIDAGYSALLELFELQRLVKDPRVNPNRRNQLMNAVQSNIKVLEESFGCNTVESASPETEDVKTLDAEVLASVLRLPKGQALLARCIETGMLPHSAACCVLPHALSMVISSARGTNSQQTGKEDRLLLAFQQNLISVLEPPLPGSTFKACVSEICSWKGQKGSLRQSIKGAKSRAQVLHTLMKRAGEMCAEDEEFKSLEETFVGMLKN</sequence>
<dbReference type="GO" id="GO:0000932">
    <property type="term" value="C:P-body"/>
    <property type="evidence" value="ECO:0007669"/>
    <property type="project" value="UniProtKB-SubCell"/>
</dbReference>
<dbReference type="PANTHER" id="PTHR21551:SF0">
    <property type="entry name" value="PROTEIN ASSOCIATED WITH TOPO II RELATED-1, ISOFORM A"/>
    <property type="match status" value="1"/>
</dbReference>
<evidence type="ECO:0000313" key="5">
    <source>
        <dbReference type="Proteomes" id="UP001162640"/>
    </source>
</evidence>
<keyword evidence="2" id="KW-0963">Cytoplasm</keyword>
<dbReference type="PANTHER" id="PTHR21551">
    <property type="entry name" value="TOPOISOMERASE II-ASSOCIATED PROTEIN PAT1"/>
    <property type="match status" value="1"/>
</dbReference>
<feature type="compositionally biased region" description="Polar residues" evidence="3">
    <location>
        <begin position="36"/>
        <end position="50"/>
    </location>
</feature>
<comment type="subcellular location">
    <subcellularLocation>
        <location evidence="1">Cytoplasm</location>
        <location evidence="1">P-body</location>
    </subcellularLocation>
</comment>
<organism evidence="4 5">
    <name type="scientific">Triparma laevis f. inornata</name>
    <dbReference type="NCBI Taxonomy" id="1714386"/>
    <lineage>
        <taxon>Eukaryota</taxon>
        <taxon>Sar</taxon>
        <taxon>Stramenopiles</taxon>
        <taxon>Ochrophyta</taxon>
        <taxon>Bolidophyceae</taxon>
        <taxon>Parmales</taxon>
        <taxon>Triparmaceae</taxon>
        <taxon>Triparma</taxon>
    </lineage>
</organism>
<dbReference type="InterPro" id="IPR039900">
    <property type="entry name" value="Pat1-like"/>
</dbReference>
<proteinExistence type="predicted"/>
<evidence type="ECO:0000256" key="1">
    <source>
        <dbReference type="ARBA" id="ARBA00004201"/>
    </source>
</evidence>
<dbReference type="GO" id="GO:0000290">
    <property type="term" value="P:deadenylation-dependent decapping of nuclear-transcribed mRNA"/>
    <property type="evidence" value="ECO:0007669"/>
    <property type="project" value="InterPro"/>
</dbReference>
<gene>
    <name evidence="4" type="ORF">TL16_g10542</name>
</gene>
<dbReference type="GO" id="GO:0033962">
    <property type="term" value="P:P-body assembly"/>
    <property type="evidence" value="ECO:0007669"/>
    <property type="project" value="TreeGrafter"/>
</dbReference>
<feature type="region of interest" description="Disordered" evidence="3">
    <location>
        <begin position="202"/>
        <end position="268"/>
    </location>
</feature>
<feature type="region of interest" description="Disordered" evidence="3">
    <location>
        <begin position="34"/>
        <end position="58"/>
    </location>
</feature>
<dbReference type="EMBL" id="BLQM01000376">
    <property type="protein sequence ID" value="GMH86441.1"/>
    <property type="molecule type" value="Genomic_DNA"/>
</dbReference>
<dbReference type="Proteomes" id="UP001162640">
    <property type="component" value="Unassembled WGS sequence"/>
</dbReference>
<feature type="region of interest" description="Disordered" evidence="3">
    <location>
        <begin position="316"/>
        <end position="402"/>
    </location>
</feature>
<feature type="compositionally biased region" description="Gly residues" evidence="3">
    <location>
        <begin position="334"/>
        <end position="343"/>
    </location>
</feature>